<dbReference type="Proteomes" id="UP000499080">
    <property type="component" value="Unassembled WGS sequence"/>
</dbReference>
<sequence>MTSNEINKLLHKFESKEDISLYLVLFERQASRVAIPKELWVSHPVGLLPLEIIHIITRESEEQANEYEQIKNLLLQRFKLTPEKFRQLFVVHQKSQEKNLDRLLSQTQHLFQWEDKETEGSHL</sequence>
<dbReference type="PANTHER" id="PTHR46888">
    <property type="entry name" value="ZINC KNUCKLE DOMAINCONTAINING PROTEIN-RELATED"/>
    <property type="match status" value="1"/>
</dbReference>
<organism evidence="1 2">
    <name type="scientific">Araneus ventricosus</name>
    <name type="common">Orbweaver spider</name>
    <name type="synonym">Epeira ventricosa</name>
    <dbReference type="NCBI Taxonomy" id="182803"/>
    <lineage>
        <taxon>Eukaryota</taxon>
        <taxon>Metazoa</taxon>
        <taxon>Ecdysozoa</taxon>
        <taxon>Arthropoda</taxon>
        <taxon>Chelicerata</taxon>
        <taxon>Arachnida</taxon>
        <taxon>Araneae</taxon>
        <taxon>Araneomorphae</taxon>
        <taxon>Entelegynae</taxon>
        <taxon>Araneoidea</taxon>
        <taxon>Araneidae</taxon>
        <taxon>Araneus</taxon>
    </lineage>
</organism>
<dbReference type="PANTHER" id="PTHR46888:SF11">
    <property type="entry name" value="SCAN BOX DOMAIN-CONTAINING PROTEIN"/>
    <property type="match status" value="1"/>
</dbReference>
<protein>
    <submittedName>
        <fullName evidence="1">Uncharacterized protein</fullName>
    </submittedName>
</protein>
<dbReference type="OrthoDB" id="6432602at2759"/>
<evidence type="ECO:0000313" key="2">
    <source>
        <dbReference type="Proteomes" id="UP000499080"/>
    </source>
</evidence>
<keyword evidence="2" id="KW-1185">Reference proteome</keyword>
<gene>
    <name evidence="1" type="ORF">AVEN_80884_1</name>
</gene>
<accession>A0A4Y2DLF2</accession>
<proteinExistence type="predicted"/>
<comment type="caution">
    <text evidence="1">The sequence shown here is derived from an EMBL/GenBank/DDBJ whole genome shotgun (WGS) entry which is preliminary data.</text>
</comment>
<dbReference type="AlphaFoldDB" id="A0A4Y2DLF2"/>
<reference evidence="1 2" key="1">
    <citation type="journal article" date="2019" name="Sci. Rep.">
        <title>Orb-weaving spider Araneus ventricosus genome elucidates the spidroin gene catalogue.</title>
        <authorList>
            <person name="Kono N."/>
            <person name="Nakamura H."/>
            <person name="Ohtoshi R."/>
            <person name="Moran D.A.P."/>
            <person name="Shinohara A."/>
            <person name="Yoshida Y."/>
            <person name="Fujiwara M."/>
            <person name="Mori M."/>
            <person name="Tomita M."/>
            <person name="Arakawa K."/>
        </authorList>
    </citation>
    <scope>NUCLEOTIDE SEQUENCE [LARGE SCALE GENOMIC DNA]</scope>
</reference>
<dbReference type="EMBL" id="BGPR01000391">
    <property type="protein sequence ID" value="GBM17581.1"/>
    <property type="molecule type" value="Genomic_DNA"/>
</dbReference>
<evidence type="ECO:0000313" key="1">
    <source>
        <dbReference type="EMBL" id="GBM17581.1"/>
    </source>
</evidence>
<name>A0A4Y2DLF2_ARAVE</name>